<dbReference type="Gene3D" id="3.90.1150.170">
    <property type="match status" value="1"/>
</dbReference>
<dbReference type="InterPro" id="IPR010977">
    <property type="entry name" value="Aromatic_deC"/>
</dbReference>
<keyword evidence="9" id="KW-1185">Reference proteome</keyword>
<evidence type="ECO:0000256" key="5">
    <source>
        <dbReference type="ARBA" id="ARBA00023239"/>
    </source>
</evidence>
<evidence type="ECO:0000256" key="2">
    <source>
        <dbReference type="ARBA" id="ARBA00009533"/>
    </source>
</evidence>
<dbReference type="SUPFAM" id="SSF53383">
    <property type="entry name" value="PLP-dependent transferases"/>
    <property type="match status" value="1"/>
</dbReference>
<dbReference type="GO" id="GO:0004058">
    <property type="term" value="F:aromatic-L-amino-acid decarboxylase activity"/>
    <property type="evidence" value="ECO:0007669"/>
    <property type="project" value="UniProtKB-ARBA"/>
</dbReference>
<evidence type="ECO:0000313" key="8">
    <source>
        <dbReference type="EMBL" id="MBB6473675.1"/>
    </source>
</evidence>
<keyword evidence="4 6" id="KW-0663">Pyridoxal phosphate</keyword>
<proteinExistence type="inferred from homology"/>
<keyword evidence="5 7" id="KW-0456">Lyase</keyword>
<dbReference type="InterPro" id="IPR015421">
    <property type="entry name" value="PyrdxlP-dep_Trfase_major"/>
</dbReference>
<dbReference type="RefSeq" id="WP_184981599.1">
    <property type="nucleotide sequence ID" value="NZ_JACHIU010000001.1"/>
</dbReference>
<dbReference type="Gene3D" id="3.90.1150.10">
    <property type="entry name" value="Aspartate Aminotransferase, domain 1"/>
    <property type="match status" value="1"/>
</dbReference>
<dbReference type="GO" id="GO:0019752">
    <property type="term" value="P:carboxylic acid metabolic process"/>
    <property type="evidence" value="ECO:0007669"/>
    <property type="project" value="InterPro"/>
</dbReference>
<evidence type="ECO:0000313" key="9">
    <source>
        <dbReference type="Proteomes" id="UP000555564"/>
    </source>
</evidence>
<evidence type="ECO:0000256" key="7">
    <source>
        <dbReference type="RuleBase" id="RU000382"/>
    </source>
</evidence>
<comment type="cofactor">
    <cofactor evidence="1 6 7">
        <name>pyridoxal 5'-phosphate</name>
        <dbReference type="ChEBI" id="CHEBI:597326"/>
    </cofactor>
</comment>
<dbReference type="InterPro" id="IPR002129">
    <property type="entry name" value="PyrdxlP-dep_de-COase"/>
</dbReference>
<reference evidence="8 9" key="1">
    <citation type="submission" date="2020-08" db="EMBL/GenBank/DDBJ databases">
        <title>Sequencing the genomes of 1000 actinobacteria strains.</title>
        <authorList>
            <person name="Klenk H.-P."/>
        </authorList>
    </citation>
    <scope>NUCLEOTIDE SEQUENCE [LARGE SCALE GENOMIC DNA]</scope>
    <source>
        <strain evidence="8 9">DSM 44936</strain>
    </source>
</reference>
<evidence type="ECO:0000256" key="4">
    <source>
        <dbReference type="ARBA" id="ARBA00022898"/>
    </source>
</evidence>
<gene>
    <name evidence="8" type="ORF">BJ992_003106</name>
</gene>
<comment type="similarity">
    <text evidence="2 7">Belongs to the group II decarboxylase family.</text>
</comment>
<dbReference type="Pfam" id="PF00282">
    <property type="entry name" value="Pyridoxal_deC"/>
    <property type="match status" value="1"/>
</dbReference>
<dbReference type="Gene3D" id="3.40.640.10">
    <property type="entry name" value="Type I PLP-dependent aspartate aminotransferase-like (Major domain)"/>
    <property type="match status" value="1"/>
</dbReference>
<name>A0A7X0M6P0_9ACTN</name>
<dbReference type="InterPro" id="IPR015422">
    <property type="entry name" value="PyrdxlP-dep_Trfase_small"/>
</dbReference>
<dbReference type="Proteomes" id="UP000555564">
    <property type="component" value="Unassembled WGS sequence"/>
</dbReference>
<protein>
    <submittedName>
        <fullName evidence="8">Glutamate/tyrosine decarboxylase-like PLP-dependent enzyme</fullName>
    </submittedName>
</protein>
<dbReference type="PANTHER" id="PTHR11999:SF70">
    <property type="entry name" value="MIP05841P"/>
    <property type="match status" value="1"/>
</dbReference>
<comment type="caution">
    <text evidence="8">The sequence shown here is derived from an EMBL/GenBank/DDBJ whole genome shotgun (WGS) entry which is preliminary data.</text>
</comment>
<evidence type="ECO:0000256" key="3">
    <source>
        <dbReference type="ARBA" id="ARBA00022793"/>
    </source>
</evidence>
<dbReference type="GO" id="GO:0030170">
    <property type="term" value="F:pyridoxal phosphate binding"/>
    <property type="evidence" value="ECO:0007669"/>
    <property type="project" value="InterPro"/>
</dbReference>
<keyword evidence="3" id="KW-0210">Decarboxylase</keyword>
<evidence type="ECO:0000256" key="6">
    <source>
        <dbReference type="PIRSR" id="PIRSR602129-50"/>
    </source>
</evidence>
<dbReference type="AlphaFoldDB" id="A0A7X0M6P0"/>
<feature type="modified residue" description="N6-(pyridoxal phosphate)lysine" evidence="6">
    <location>
        <position position="292"/>
    </location>
</feature>
<dbReference type="PANTHER" id="PTHR11999">
    <property type="entry name" value="GROUP II PYRIDOXAL-5-PHOSPHATE DECARBOXYLASE"/>
    <property type="match status" value="1"/>
</dbReference>
<sequence>MEDLTPLFRLAADHAARYRRSLRDRPVGIPADQDELTRAFSGPLPTTSTPPEQVLTDLIATAEPGLVASAGPRYFGFVTGGATPASTAADMLATAWDQFATTAVSSPAAIAAETAAGTWLKDLLGIPASATTGFVTGCQAANTVGLAAARHHVLRQAGWDVERRGLLGAPPIRVVAGEERHATIDRSLRLLGLGSDVVEPVAADANGAIDPASLHEVLRTASPGPLIVCLQAGNVNTGACDPLREATDLARRHGAWVHVDGAFGLWAAASPATRHLVDGVELADSWACDGHKWLNVPYDSAFAFCAHPAAHTAAMSYTAAYLAGSDGPPAGAALTPESSRRARGFAVWSALRELGRDGVTSLVDRCCALARRFATGLTAAGFEVANDVVLNQVLVNFGDDTRTDDVVRAVQSDGTCWTGATTWRGRRHMRISVSNATTTETDVDRSIAAIIRLAA</sequence>
<organism evidence="8 9">
    <name type="scientific">Sphaerisporangium rubeum</name>
    <dbReference type="NCBI Taxonomy" id="321317"/>
    <lineage>
        <taxon>Bacteria</taxon>
        <taxon>Bacillati</taxon>
        <taxon>Actinomycetota</taxon>
        <taxon>Actinomycetes</taxon>
        <taxon>Streptosporangiales</taxon>
        <taxon>Streptosporangiaceae</taxon>
        <taxon>Sphaerisporangium</taxon>
    </lineage>
</organism>
<dbReference type="EMBL" id="JACHIU010000001">
    <property type="protein sequence ID" value="MBB6473675.1"/>
    <property type="molecule type" value="Genomic_DNA"/>
</dbReference>
<evidence type="ECO:0000256" key="1">
    <source>
        <dbReference type="ARBA" id="ARBA00001933"/>
    </source>
</evidence>
<dbReference type="InterPro" id="IPR015424">
    <property type="entry name" value="PyrdxlP-dep_Trfase"/>
</dbReference>
<accession>A0A7X0M6P0</accession>